<dbReference type="AlphaFoldDB" id="A0AAQ3MQK7"/>
<dbReference type="EMBL" id="CP144691">
    <property type="protein sequence ID" value="WVY95235.1"/>
    <property type="molecule type" value="Genomic_DNA"/>
</dbReference>
<sequence length="201" mass="22910">MEVKKLVVKIEIVEVTSQLDLLRERERERRRETEVSHDAIPKISAKPISPDLDLSASATPFGTSVLCGYSDNLHIESNYARLTGFDLHRLVITVNNATELAAYGRGHENKILTALEIPPFTSLDNNPSDPKHENEDVNHYASRSSVGLRIIIICLGMVTVIAFCVFLFKLWQRKKREEQHARLLKLFEEDDELEVELGMRD</sequence>
<dbReference type="Proteomes" id="UP001374535">
    <property type="component" value="Chromosome 10"/>
</dbReference>
<proteinExistence type="predicted"/>
<protein>
    <submittedName>
        <fullName evidence="2">Uncharacterized protein</fullName>
    </submittedName>
</protein>
<evidence type="ECO:0000256" key="1">
    <source>
        <dbReference type="SAM" id="Phobius"/>
    </source>
</evidence>
<feature type="transmembrane region" description="Helical" evidence="1">
    <location>
        <begin position="146"/>
        <end position="168"/>
    </location>
</feature>
<evidence type="ECO:0000313" key="3">
    <source>
        <dbReference type="Proteomes" id="UP001374535"/>
    </source>
</evidence>
<evidence type="ECO:0000313" key="2">
    <source>
        <dbReference type="EMBL" id="WVY95235.1"/>
    </source>
</evidence>
<name>A0AAQ3MQK7_VIGMU</name>
<keyword evidence="1" id="KW-0472">Membrane</keyword>
<keyword evidence="1" id="KW-0812">Transmembrane</keyword>
<keyword evidence="1" id="KW-1133">Transmembrane helix</keyword>
<gene>
    <name evidence="2" type="ORF">V8G54_034323</name>
</gene>
<reference evidence="2 3" key="1">
    <citation type="journal article" date="2023" name="Life. Sci Alliance">
        <title>Evolutionary insights into 3D genome organization and epigenetic landscape of Vigna mungo.</title>
        <authorList>
            <person name="Junaid A."/>
            <person name="Singh B."/>
            <person name="Bhatia S."/>
        </authorList>
    </citation>
    <scope>NUCLEOTIDE SEQUENCE [LARGE SCALE GENOMIC DNA]</scope>
    <source>
        <strain evidence="2">Urdbean</strain>
    </source>
</reference>
<keyword evidence="3" id="KW-1185">Reference proteome</keyword>
<dbReference type="PANTHER" id="PTHR33780">
    <property type="entry name" value="EXPRESSED PROTEIN"/>
    <property type="match status" value="1"/>
</dbReference>
<organism evidence="2 3">
    <name type="scientific">Vigna mungo</name>
    <name type="common">Black gram</name>
    <name type="synonym">Phaseolus mungo</name>
    <dbReference type="NCBI Taxonomy" id="3915"/>
    <lineage>
        <taxon>Eukaryota</taxon>
        <taxon>Viridiplantae</taxon>
        <taxon>Streptophyta</taxon>
        <taxon>Embryophyta</taxon>
        <taxon>Tracheophyta</taxon>
        <taxon>Spermatophyta</taxon>
        <taxon>Magnoliopsida</taxon>
        <taxon>eudicotyledons</taxon>
        <taxon>Gunneridae</taxon>
        <taxon>Pentapetalae</taxon>
        <taxon>rosids</taxon>
        <taxon>fabids</taxon>
        <taxon>Fabales</taxon>
        <taxon>Fabaceae</taxon>
        <taxon>Papilionoideae</taxon>
        <taxon>50 kb inversion clade</taxon>
        <taxon>NPAAA clade</taxon>
        <taxon>indigoferoid/millettioid clade</taxon>
        <taxon>Phaseoleae</taxon>
        <taxon>Vigna</taxon>
    </lineage>
</organism>
<accession>A0AAQ3MQK7</accession>
<dbReference type="PANTHER" id="PTHR33780:SF2">
    <property type="entry name" value="PROTEIN, PUTATIVE-RELATED"/>
    <property type="match status" value="1"/>
</dbReference>